<comment type="caution">
    <text evidence="3">The sequence shown here is derived from an EMBL/GenBank/DDBJ whole genome shotgun (WGS) entry which is preliminary data.</text>
</comment>
<evidence type="ECO:0000256" key="1">
    <source>
        <dbReference type="ARBA" id="ARBA00007435"/>
    </source>
</evidence>
<evidence type="ECO:0000259" key="2">
    <source>
        <dbReference type="PROSITE" id="PS50164"/>
    </source>
</evidence>
<dbReference type="Proteomes" id="UP000179010">
    <property type="component" value="Unassembled WGS sequence"/>
</dbReference>
<dbReference type="Gene3D" id="3.40.1440.10">
    <property type="entry name" value="GIY-YIG endonuclease"/>
    <property type="match status" value="1"/>
</dbReference>
<proteinExistence type="inferred from homology"/>
<dbReference type="InterPro" id="IPR035901">
    <property type="entry name" value="GIY-YIG_endonuc_sf"/>
</dbReference>
<accession>A0A1F4PPX5</accession>
<reference evidence="3 4" key="1">
    <citation type="journal article" date="2016" name="Nat. Commun.">
        <title>Thousands of microbial genomes shed light on interconnected biogeochemical processes in an aquifer system.</title>
        <authorList>
            <person name="Anantharaman K."/>
            <person name="Brown C.T."/>
            <person name="Hug L.A."/>
            <person name="Sharon I."/>
            <person name="Castelle C.J."/>
            <person name="Probst A.J."/>
            <person name="Thomas B.C."/>
            <person name="Singh A."/>
            <person name="Wilkins M.J."/>
            <person name="Karaoz U."/>
            <person name="Brodie E.L."/>
            <person name="Williams K.H."/>
            <person name="Hubbard S.S."/>
            <person name="Banfield J.F."/>
        </authorList>
    </citation>
    <scope>NUCLEOTIDE SEQUENCE [LARGE SCALE GENOMIC DNA]</scope>
</reference>
<feature type="domain" description="GIY-YIG" evidence="2">
    <location>
        <begin position="2"/>
        <end position="78"/>
    </location>
</feature>
<gene>
    <name evidence="3" type="ORF">A2994_03060</name>
</gene>
<organism evidence="3 4">
    <name type="scientific">candidate division Kazan bacterium RIFCSPLOWO2_01_FULL_48_13</name>
    <dbReference type="NCBI Taxonomy" id="1798539"/>
    <lineage>
        <taxon>Bacteria</taxon>
        <taxon>Bacteria division Kazan-3B-28</taxon>
    </lineage>
</organism>
<dbReference type="PANTHER" id="PTHR34477">
    <property type="entry name" value="UPF0213 PROTEIN YHBQ"/>
    <property type="match status" value="1"/>
</dbReference>
<dbReference type="SMART" id="SM00465">
    <property type="entry name" value="GIYc"/>
    <property type="match status" value="1"/>
</dbReference>
<evidence type="ECO:0000313" key="3">
    <source>
        <dbReference type="EMBL" id="OGB85708.1"/>
    </source>
</evidence>
<dbReference type="EMBL" id="METE01000001">
    <property type="protein sequence ID" value="OGB85708.1"/>
    <property type="molecule type" value="Genomic_DNA"/>
</dbReference>
<evidence type="ECO:0000313" key="4">
    <source>
        <dbReference type="Proteomes" id="UP000179010"/>
    </source>
</evidence>
<comment type="similarity">
    <text evidence="1">Belongs to the UPF0213 family.</text>
</comment>
<dbReference type="InterPro" id="IPR000305">
    <property type="entry name" value="GIY-YIG_endonuc"/>
</dbReference>
<dbReference type="CDD" id="cd10448">
    <property type="entry name" value="GIY-YIG_unchar_3"/>
    <property type="match status" value="1"/>
</dbReference>
<protein>
    <recommendedName>
        <fullName evidence="2">GIY-YIG domain-containing protein</fullName>
    </recommendedName>
</protein>
<dbReference type="AlphaFoldDB" id="A0A1F4PPX5"/>
<name>A0A1F4PPX5_UNCK3</name>
<sequence length="116" mass="13656">MKQYYVYILASNRNGTLYVGVTSVLIKRVHEHKTDITAGFTKEHRVHRLVYYEVTNDIESAIAREKQLKSWNRKWKIDLIENTNPQWEDLYPNIIGQDSGLDPRVKPEDDKRIARG</sequence>
<dbReference type="PROSITE" id="PS50164">
    <property type="entry name" value="GIY_YIG"/>
    <property type="match status" value="1"/>
</dbReference>
<dbReference type="PANTHER" id="PTHR34477:SF5">
    <property type="entry name" value="BSL5627 PROTEIN"/>
    <property type="match status" value="1"/>
</dbReference>
<dbReference type="InterPro" id="IPR050190">
    <property type="entry name" value="UPF0213_domain"/>
</dbReference>
<dbReference type="Pfam" id="PF01541">
    <property type="entry name" value="GIY-YIG"/>
    <property type="match status" value="1"/>
</dbReference>
<dbReference type="SUPFAM" id="SSF82771">
    <property type="entry name" value="GIY-YIG endonuclease"/>
    <property type="match status" value="1"/>
</dbReference>
<dbReference type="STRING" id="1798539.A2994_03060"/>